<dbReference type="InterPro" id="IPR001647">
    <property type="entry name" value="HTH_TetR"/>
</dbReference>
<organism evidence="7 8">
    <name type="scientific">Streptomyces albipurpureus</name>
    <dbReference type="NCBI Taxonomy" id="2897419"/>
    <lineage>
        <taxon>Bacteria</taxon>
        <taxon>Bacillati</taxon>
        <taxon>Actinomycetota</taxon>
        <taxon>Actinomycetes</taxon>
        <taxon>Kitasatosporales</taxon>
        <taxon>Streptomycetaceae</taxon>
        <taxon>Streptomyces</taxon>
    </lineage>
</organism>
<comment type="caution">
    <text evidence="7">The sequence shown here is derived from an EMBL/GenBank/DDBJ whole genome shotgun (WGS) entry which is preliminary data.</text>
</comment>
<evidence type="ECO:0000256" key="4">
    <source>
        <dbReference type="PROSITE-ProRule" id="PRU00335"/>
    </source>
</evidence>
<reference evidence="7" key="1">
    <citation type="submission" date="2022-06" db="EMBL/GenBank/DDBJ databases">
        <title>Genome public.</title>
        <authorList>
            <person name="Sun Q."/>
        </authorList>
    </citation>
    <scope>NUCLEOTIDE SEQUENCE</scope>
    <source>
        <strain evidence="7">CWNU-1</strain>
    </source>
</reference>
<name>A0ABT0USE1_9ACTN</name>
<dbReference type="Proteomes" id="UP001431429">
    <property type="component" value="Unassembled WGS sequence"/>
</dbReference>
<feature type="DNA-binding region" description="H-T-H motif" evidence="4">
    <location>
        <begin position="48"/>
        <end position="67"/>
    </location>
</feature>
<dbReference type="Pfam" id="PF02909">
    <property type="entry name" value="TetR_C_1"/>
    <property type="match status" value="1"/>
</dbReference>
<dbReference type="InterPro" id="IPR023772">
    <property type="entry name" value="DNA-bd_HTH_TetR-type_CS"/>
</dbReference>
<proteinExistence type="predicted"/>
<dbReference type="Pfam" id="PF00440">
    <property type="entry name" value="TetR_N"/>
    <property type="match status" value="1"/>
</dbReference>
<feature type="domain" description="HTH tetR-type" evidence="6">
    <location>
        <begin position="25"/>
        <end position="85"/>
    </location>
</feature>
<sequence length="246" mass="26731">MPADEQTAYPSVWTRPPRRRRDQPALSREQIVSEAIRLLDADGVDALSMRKLGARLNAGATSMYSHVANKDELIELVVDEVHGEIEVPAASGAQEWREATEAVAHSLRATILRHPWLASLFGAAGMAYLGPNMMRLSDDMLGVLESAGFELDAADNAVSTVFAFVVGMATTEAAWLTTLARSGQGEQEWTEQVWPAAEAAVQPYPRLRRQYAAIRGADVRGARVDKFNQGLASVLDGLATRRSTNG</sequence>
<evidence type="ECO:0000256" key="1">
    <source>
        <dbReference type="ARBA" id="ARBA00023015"/>
    </source>
</evidence>
<evidence type="ECO:0000256" key="2">
    <source>
        <dbReference type="ARBA" id="ARBA00023125"/>
    </source>
</evidence>
<keyword evidence="1" id="KW-0805">Transcription regulation</keyword>
<dbReference type="SUPFAM" id="SSF46689">
    <property type="entry name" value="Homeodomain-like"/>
    <property type="match status" value="1"/>
</dbReference>
<evidence type="ECO:0000313" key="7">
    <source>
        <dbReference type="EMBL" id="MCM2391364.1"/>
    </source>
</evidence>
<accession>A0ABT0USE1</accession>
<dbReference type="PANTHER" id="PTHR30055">
    <property type="entry name" value="HTH-TYPE TRANSCRIPTIONAL REGULATOR RUTR"/>
    <property type="match status" value="1"/>
</dbReference>
<protein>
    <submittedName>
        <fullName evidence="7">TetR/AcrR family transcriptional regulator</fullName>
    </submittedName>
</protein>
<evidence type="ECO:0000259" key="6">
    <source>
        <dbReference type="PROSITE" id="PS50977"/>
    </source>
</evidence>
<dbReference type="InterPro" id="IPR004111">
    <property type="entry name" value="Repressor_TetR_C"/>
</dbReference>
<dbReference type="PANTHER" id="PTHR30055:SF151">
    <property type="entry name" value="TRANSCRIPTIONAL REGULATORY PROTEIN"/>
    <property type="match status" value="1"/>
</dbReference>
<keyword evidence="8" id="KW-1185">Reference proteome</keyword>
<gene>
    <name evidence="7" type="ORF">NBG84_24255</name>
</gene>
<keyword evidence="2 4" id="KW-0238">DNA-binding</keyword>
<dbReference type="PROSITE" id="PS01081">
    <property type="entry name" value="HTH_TETR_1"/>
    <property type="match status" value="1"/>
</dbReference>
<dbReference type="InterPro" id="IPR036271">
    <property type="entry name" value="Tet_transcr_reg_TetR-rel_C_sf"/>
</dbReference>
<dbReference type="EMBL" id="JAMQAW010000030">
    <property type="protein sequence ID" value="MCM2391364.1"/>
    <property type="molecule type" value="Genomic_DNA"/>
</dbReference>
<dbReference type="InterPro" id="IPR009057">
    <property type="entry name" value="Homeodomain-like_sf"/>
</dbReference>
<evidence type="ECO:0000256" key="5">
    <source>
        <dbReference type="SAM" id="MobiDB-lite"/>
    </source>
</evidence>
<keyword evidence="3" id="KW-0804">Transcription</keyword>
<dbReference type="Gene3D" id="1.10.10.60">
    <property type="entry name" value="Homeodomain-like"/>
    <property type="match status" value="1"/>
</dbReference>
<dbReference type="PROSITE" id="PS50977">
    <property type="entry name" value="HTH_TETR_2"/>
    <property type="match status" value="1"/>
</dbReference>
<dbReference type="SUPFAM" id="SSF48498">
    <property type="entry name" value="Tetracyclin repressor-like, C-terminal domain"/>
    <property type="match status" value="1"/>
</dbReference>
<evidence type="ECO:0000256" key="3">
    <source>
        <dbReference type="ARBA" id="ARBA00023163"/>
    </source>
</evidence>
<dbReference type="InterPro" id="IPR050109">
    <property type="entry name" value="HTH-type_TetR-like_transc_reg"/>
</dbReference>
<dbReference type="RefSeq" id="WP_250921696.1">
    <property type="nucleotide sequence ID" value="NZ_JAMQAW010000030.1"/>
</dbReference>
<feature type="region of interest" description="Disordered" evidence="5">
    <location>
        <begin position="1"/>
        <end position="26"/>
    </location>
</feature>
<dbReference type="Gene3D" id="1.10.357.10">
    <property type="entry name" value="Tetracycline Repressor, domain 2"/>
    <property type="match status" value="1"/>
</dbReference>
<evidence type="ECO:0000313" key="8">
    <source>
        <dbReference type="Proteomes" id="UP001431429"/>
    </source>
</evidence>